<evidence type="ECO:0000256" key="11">
    <source>
        <dbReference type="ARBA" id="ARBA00023136"/>
    </source>
</evidence>
<dbReference type="GO" id="GO:0015379">
    <property type="term" value="F:potassium:chloride symporter activity"/>
    <property type="evidence" value="ECO:0007669"/>
    <property type="project" value="InterPro"/>
</dbReference>
<evidence type="ECO:0000256" key="2">
    <source>
        <dbReference type="ARBA" id="ARBA00009137"/>
    </source>
</evidence>
<feature type="binding site" evidence="12">
    <location>
        <position position="220"/>
    </location>
    <ligand>
        <name>K(+)</name>
        <dbReference type="ChEBI" id="CHEBI:29103"/>
    </ligand>
</feature>
<keyword evidence="4" id="KW-1003">Cell membrane</keyword>
<keyword evidence="12" id="KW-0479">Metal-binding</keyword>
<proteinExistence type="inferred from homology"/>
<feature type="binding site" evidence="12">
    <location>
        <position position="111"/>
    </location>
    <ligand>
        <name>K(+)</name>
        <dbReference type="ChEBI" id="CHEBI:29103"/>
    </ligand>
</feature>
<dbReference type="InterPro" id="IPR003445">
    <property type="entry name" value="Cat_transpt"/>
</dbReference>
<keyword evidence="7 13" id="KW-0812">Transmembrane</keyword>
<name>A0A096BC24_9BACT</name>
<evidence type="ECO:0000313" key="14">
    <source>
        <dbReference type="EMBL" id="KGF56601.1"/>
    </source>
</evidence>
<dbReference type="AlphaFoldDB" id="A0A096BC24"/>
<reference evidence="14 15" key="1">
    <citation type="submission" date="2014-07" db="EMBL/GenBank/DDBJ databases">
        <authorList>
            <person name="McCorrison J."/>
            <person name="Sanka R."/>
            <person name="Torralba M."/>
            <person name="Gillis M."/>
            <person name="Haft D.H."/>
            <person name="Methe B."/>
            <person name="Sutton G."/>
            <person name="Nelson K.E."/>
        </authorList>
    </citation>
    <scope>NUCLEOTIDE SEQUENCE [LARGE SCALE GENOMIC DNA]</scope>
    <source>
        <strain evidence="14 15">DNF00666</strain>
    </source>
</reference>
<evidence type="ECO:0000313" key="15">
    <source>
        <dbReference type="Proteomes" id="UP000029578"/>
    </source>
</evidence>
<evidence type="ECO:0000256" key="5">
    <source>
        <dbReference type="ARBA" id="ARBA00022519"/>
    </source>
</evidence>
<accession>A0A096BC24</accession>
<evidence type="ECO:0000256" key="12">
    <source>
        <dbReference type="PIRSR" id="PIRSR006247-1"/>
    </source>
</evidence>
<keyword evidence="3" id="KW-0813">Transport</keyword>
<feature type="binding site" evidence="12">
    <location>
        <position position="317"/>
    </location>
    <ligand>
        <name>K(+)</name>
        <dbReference type="ChEBI" id="CHEBI:29103"/>
    </ligand>
</feature>
<keyword evidence="11 13" id="KW-0472">Membrane</keyword>
<keyword evidence="8 12" id="KW-0630">Potassium</keyword>
<feature type="binding site" evidence="12">
    <location>
        <position position="112"/>
    </location>
    <ligand>
        <name>K(+)</name>
        <dbReference type="ChEBI" id="CHEBI:29103"/>
    </ligand>
</feature>
<dbReference type="InterPro" id="IPR004772">
    <property type="entry name" value="TrkH"/>
</dbReference>
<comment type="caution">
    <text evidence="14">The sequence shown here is derived from an EMBL/GenBank/DDBJ whole genome shotgun (WGS) entry which is preliminary data.</text>
</comment>
<feature type="binding site" evidence="12">
    <location>
        <position position="316"/>
    </location>
    <ligand>
        <name>K(+)</name>
        <dbReference type="ChEBI" id="CHEBI:29103"/>
    </ligand>
</feature>
<feature type="binding site" evidence="12">
    <location>
        <position position="433"/>
    </location>
    <ligand>
        <name>K(+)</name>
        <dbReference type="ChEBI" id="CHEBI:29103"/>
    </ligand>
</feature>
<protein>
    <submittedName>
        <fullName evidence="14">Potassium transporter</fullName>
    </submittedName>
</protein>
<sequence>MLNLKLISKILGSLLWIEGVLMLSCLFVSLFYNGSDVIPFVWSILITVGAGFIFRLLGRHADNLLGRRDAYFVVTISWILFTIFGTLPFMISGGIGSFTDAFFEAMSGFTTTGATIIDYPEHLPKGLLFWRSLTQWIGGLGIVFFTIAILPSMVGGSVKVFAAEATGPIKSKLHPRLSTSAKWIWVVYLVLTTACILSYKVCGMGWFDAFNYSMTSTATGGFSPESGSITTFHSSAEEYVCALFCFLSGVNFTLLYASAAGLDIKKLIKNSEFRFYTIMVLSFAIFIAFELVYRNHYDIEHAFRSALFQVVSFITTTGLFSDDAAKWPHVTWVVLAACMFFGGCSGSTSGGIKSIRGVMLLKVVRNEFRQILHPNAVLPMKVDGVNIPQSKRVTLLGFIGLYLILTLFCAFTMIAFGIDNTNAITITLSCLGNVGPTLGMEIGPTMSWAQLPDFAKWICSFLMLVGRLELFTVLVLFSPAFWKEN</sequence>
<keyword evidence="5" id="KW-0997">Cell inner membrane</keyword>
<feature type="transmembrane region" description="Helical" evidence="13">
    <location>
        <begin position="136"/>
        <end position="162"/>
    </location>
</feature>
<comment type="similarity">
    <text evidence="2">Belongs to the TrkH potassium transport family.</text>
</comment>
<feature type="binding site" evidence="12">
    <location>
        <position position="434"/>
    </location>
    <ligand>
        <name>K(+)</name>
        <dbReference type="ChEBI" id="CHEBI:29103"/>
    </ligand>
</feature>
<feature type="transmembrane region" description="Helical" evidence="13">
    <location>
        <begin position="70"/>
        <end position="91"/>
    </location>
</feature>
<evidence type="ECO:0000256" key="10">
    <source>
        <dbReference type="ARBA" id="ARBA00023065"/>
    </source>
</evidence>
<keyword evidence="6" id="KW-0633">Potassium transport</keyword>
<keyword evidence="9 13" id="KW-1133">Transmembrane helix</keyword>
<feature type="transmembrane region" description="Helical" evidence="13">
    <location>
        <begin position="38"/>
        <end position="58"/>
    </location>
</feature>
<evidence type="ECO:0000256" key="7">
    <source>
        <dbReference type="ARBA" id="ARBA00022692"/>
    </source>
</evidence>
<dbReference type="PANTHER" id="PTHR32024:SF2">
    <property type="entry name" value="TRK SYSTEM POTASSIUM UPTAKE PROTEIN TRKG-RELATED"/>
    <property type="match status" value="1"/>
</dbReference>
<evidence type="ECO:0000256" key="3">
    <source>
        <dbReference type="ARBA" id="ARBA00022448"/>
    </source>
</evidence>
<gene>
    <name evidence="14" type="ORF">HMPREF0661_00920</name>
</gene>
<evidence type="ECO:0000256" key="9">
    <source>
        <dbReference type="ARBA" id="ARBA00022989"/>
    </source>
</evidence>
<feature type="transmembrane region" description="Helical" evidence="13">
    <location>
        <begin position="183"/>
        <end position="207"/>
    </location>
</feature>
<evidence type="ECO:0000256" key="6">
    <source>
        <dbReference type="ARBA" id="ARBA00022538"/>
    </source>
</evidence>
<dbReference type="RefSeq" id="WP_036861589.1">
    <property type="nucleotide sequence ID" value="NZ_JRNS01000072.1"/>
</dbReference>
<evidence type="ECO:0000256" key="1">
    <source>
        <dbReference type="ARBA" id="ARBA00004429"/>
    </source>
</evidence>
<feature type="transmembrane region" description="Helical" evidence="13">
    <location>
        <begin position="273"/>
        <end position="293"/>
    </location>
</feature>
<evidence type="ECO:0000256" key="8">
    <source>
        <dbReference type="ARBA" id="ARBA00022958"/>
    </source>
</evidence>
<dbReference type="PIRSF" id="PIRSF006247">
    <property type="entry name" value="TrkH"/>
    <property type="match status" value="1"/>
</dbReference>
<comment type="subcellular location">
    <subcellularLocation>
        <location evidence="1">Cell inner membrane</location>
        <topology evidence="1">Multi-pass membrane protein</topology>
    </subcellularLocation>
</comment>
<keyword evidence="10" id="KW-0406">Ion transport</keyword>
<feature type="transmembrane region" description="Helical" evidence="13">
    <location>
        <begin position="330"/>
        <end position="352"/>
    </location>
</feature>
<feature type="transmembrane region" description="Helical" evidence="13">
    <location>
        <begin position="454"/>
        <end position="477"/>
    </location>
</feature>
<dbReference type="EMBL" id="JRNS01000072">
    <property type="protein sequence ID" value="KGF56601.1"/>
    <property type="molecule type" value="Genomic_DNA"/>
</dbReference>
<dbReference type="Proteomes" id="UP000029578">
    <property type="component" value="Unassembled WGS sequence"/>
</dbReference>
<dbReference type="GO" id="GO:0005886">
    <property type="term" value="C:plasma membrane"/>
    <property type="evidence" value="ECO:0007669"/>
    <property type="project" value="UniProtKB-SubCell"/>
</dbReference>
<dbReference type="PANTHER" id="PTHR32024">
    <property type="entry name" value="TRK SYSTEM POTASSIUM UPTAKE PROTEIN TRKG-RELATED"/>
    <property type="match status" value="1"/>
</dbReference>
<evidence type="ECO:0000256" key="13">
    <source>
        <dbReference type="SAM" id="Phobius"/>
    </source>
</evidence>
<evidence type="ECO:0000256" key="4">
    <source>
        <dbReference type="ARBA" id="ARBA00022475"/>
    </source>
</evidence>
<dbReference type="GO" id="GO:0046872">
    <property type="term" value="F:metal ion binding"/>
    <property type="evidence" value="ECO:0007669"/>
    <property type="project" value="UniProtKB-KW"/>
</dbReference>
<organism evidence="14 15">
    <name type="scientific">Prevotella melaninogenica DNF00666</name>
    <dbReference type="NCBI Taxonomy" id="1401073"/>
    <lineage>
        <taxon>Bacteria</taxon>
        <taxon>Pseudomonadati</taxon>
        <taxon>Bacteroidota</taxon>
        <taxon>Bacteroidia</taxon>
        <taxon>Bacteroidales</taxon>
        <taxon>Prevotellaceae</taxon>
        <taxon>Prevotella</taxon>
    </lineage>
</organism>
<feature type="transmembrane region" description="Helical" evidence="13">
    <location>
        <begin position="12"/>
        <end position="32"/>
    </location>
</feature>
<dbReference type="Pfam" id="PF02386">
    <property type="entry name" value="TrkH"/>
    <property type="match status" value="1"/>
</dbReference>
<feature type="transmembrane region" description="Helical" evidence="13">
    <location>
        <begin position="239"/>
        <end position="261"/>
    </location>
</feature>
<feature type="transmembrane region" description="Helical" evidence="13">
    <location>
        <begin position="395"/>
        <end position="418"/>
    </location>
</feature>